<feature type="domain" description="Glycosyl transferase family 1" evidence="1">
    <location>
        <begin position="197"/>
        <end position="345"/>
    </location>
</feature>
<keyword evidence="2" id="KW-0328">Glycosyltransferase</keyword>
<evidence type="ECO:0000259" key="1">
    <source>
        <dbReference type="Pfam" id="PF00534"/>
    </source>
</evidence>
<name>A0ABV8RM20_9SPHN</name>
<dbReference type="PANTHER" id="PTHR45947:SF3">
    <property type="entry name" value="SULFOQUINOVOSYL TRANSFERASE SQD2"/>
    <property type="match status" value="1"/>
</dbReference>
<dbReference type="PANTHER" id="PTHR45947">
    <property type="entry name" value="SULFOQUINOVOSYL TRANSFERASE SQD2"/>
    <property type="match status" value="1"/>
</dbReference>
<dbReference type="Gene3D" id="3.40.50.2000">
    <property type="entry name" value="Glycogen Phosphorylase B"/>
    <property type="match status" value="1"/>
</dbReference>
<evidence type="ECO:0000313" key="3">
    <source>
        <dbReference type="Proteomes" id="UP001595828"/>
    </source>
</evidence>
<gene>
    <name evidence="2" type="ORF">ACFO0A_02840</name>
</gene>
<evidence type="ECO:0000313" key="2">
    <source>
        <dbReference type="EMBL" id="MFC4293992.1"/>
    </source>
</evidence>
<dbReference type="RefSeq" id="WP_379537466.1">
    <property type="nucleotide sequence ID" value="NZ_JBHSDR010000003.1"/>
</dbReference>
<accession>A0ABV8RM20</accession>
<dbReference type="Pfam" id="PF00534">
    <property type="entry name" value="Glycos_transf_1"/>
    <property type="match status" value="1"/>
</dbReference>
<dbReference type="EC" id="2.4.-.-" evidence="2"/>
<dbReference type="InterPro" id="IPR001296">
    <property type="entry name" value="Glyco_trans_1"/>
</dbReference>
<dbReference type="Proteomes" id="UP001595828">
    <property type="component" value="Unassembled WGS sequence"/>
</dbReference>
<dbReference type="GO" id="GO:0016757">
    <property type="term" value="F:glycosyltransferase activity"/>
    <property type="evidence" value="ECO:0007669"/>
    <property type="project" value="UniProtKB-KW"/>
</dbReference>
<dbReference type="InterPro" id="IPR050194">
    <property type="entry name" value="Glycosyltransferase_grp1"/>
</dbReference>
<dbReference type="SUPFAM" id="SSF53756">
    <property type="entry name" value="UDP-Glycosyltransferase/glycogen phosphorylase"/>
    <property type="match status" value="1"/>
</dbReference>
<organism evidence="2 3">
    <name type="scientific">Novosphingobium tardum</name>
    <dbReference type="NCBI Taxonomy" id="1538021"/>
    <lineage>
        <taxon>Bacteria</taxon>
        <taxon>Pseudomonadati</taxon>
        <taxon>Pseudomonadota</taxon>
        <taxon>Alphaproteobacteria</taxon>
        <taxon>Sphingomonadales</taxon>
        <taxon>Sphingomonadaceae</taxon>
        <taxon>Novosphingobium</taxon>
    </lineage>
</organism>
<keyword evidence="2" id="KW-0808">Transferase</keyword>
<proteinExistence type="predicted"/>
<sequence length="397" mass="42516">MIPDAIPTVAVLIGAAWPENDSSGPVQSVRQIADFLKHDVRFELFARNGAPVERPRIASGTRLAMPWGGITFCEVGPLGARGLISAVRACRPDRLWLNSVWDREFTLPALLARRLGRLPDVPVLLSTRGEFASGALAIHARRKRVLRGALGLTGLLGGVTMHVTGAGEAADVRRAMPGAAILDANNLRGIEPLPRHQPAPTQALRLLFLGRISPVKGLHNALNALAIVERPVLMAIHGPVHDQDYWKLCQAQIAALPPHVSVEVLGPVANRDAAAAYARADLFINVSASENFGHTIFEALASGTPVLTGLHTPWNGLEPDRAGFNRASEDPQAVAEAIDQFAVLSSAERACWRAGARQRAERFVANQDAIATWRTWLGAATGTPQPTVPAALAGERR</sequence>
<keyword evidence="3" id="KW-1185">Reference proteome</keyword>
<dbReference type="EMBL" id="JBHSDR010000003">
    <property type="protein sequence ID" value="MFC4293992.1"/>
    <property type="molecule type" value="Genomic_DNA"/>
</dbReference>
<comment type="caution">
    <text evidence="2">The sequence shown here is derived from an EMBL/GenBank/DDBJ whole genome shotgun (WGS) entry which is preliminary data.</text>
</comment>
<protein>
    <submittedName>
        <fullName evidence="2">Glycosyltransferase</fullName>
        <ecNumber evidence="2">2.4.-.-</ecNumber>
    </submittedName>
</protein>
<reference evidence="3" key="1">
    <citation type="journal article" date="2019" name="Int. J. Syst. Evol. Microbiol.">
        <title>The Global Catalogue of Microorganisms (GCM) 10K type strain sequencing project: providing services to taxonomists for standard genome sequencing and annotation.</title>
        <authorList>
            <consortium name="The Broad Institute Genomics Platform"/>
            <consortium name="The Broad Institute Genome Sequencing Center for Infectious Disease"/>
            <person name="Wu L."/>
            <person name="Ma J."/>
        </authorList>
    </citation>
    <scope>NUCLEOTIDE SEQUENCE [LARGE SCALE GENOMIC DNA]</scope>
    <source>
        <strain evidence="3">CGMCC 1.12989</strain>
    </source>
</reference>